<proteinExistence type="predicted"/>
<evidence type="ECO:0000259" key="1">
    <source>
        <dbReference type="Pfam" id="PF24864"/>
    </source>
</evidence>
<organism evidence="2 3">
    <name type="scientific">Phyllosticta capitalensis</name>
    <dbReference type="NCBI Taxonomy" id="121624"/>
    <lineage>
        <taxon>Eukaryota</taxon>
        <taxon>Fungi</taxon>
        <taxon>Dikarya</taxon>
        <taxon>Ascomycota</taxon>
        <taxon>Pezizomycotina</taxon>
        <taxon>Dothideomycetes</taxon>
        <taxon>Dothideomycetes incertae sedis</taxon>
        <taxon>Botryosphaeriales</taxon>
        <taxon>Phyllostictaceae</taxon>
        <taxon>Phyllosticta</taxon>
    </lineage>
</organism>
<protein>
    <recommendedName>
        <fullName evidence="1">DUF7730 domain-containing protein</fullName>
    </recommendedName>
</protein>
<dbReference type="EMBL" id="JBBWRZ010000002">
    <property type="protein sequence ID" value="KAK8244603.1"/>
    <property type="molecule type" value="Genomic_DNA"/>
</dbReference>
<gene>
    <name evidence="2" type="ORF">HDK90DRAFT_164400</name>
</gene>
<dbReference type="Proteomes" id="UP001492380">
    <property type="component" value="Unassembled WGS sequence"/>
</dbReference>
<keyword evidence="3" id="KW-1185">Reference proteome</keyword>
<reference evidence="2 3" key="1">
    <citation type="submission" date="2024-04" db="EMBL/GenBank/DDBJ databases">
        <title>Phyllosticta paracitricarpa is synonymous to the EU quarantine fungus P. citricarpa based on phylogenomic analyses.</title>
        <authorList>
            <consortium name="Lawrence Berkeley National Laboratory"/>
            <person name="Van Ingen-Buijs V.A."/>
            <person name="Van Westerhoven A.C."/>
            <person name="Haridas S."/>
            <person name="Skiadas P."/>
            <person name="Martin F."/>
            <person name="Groenewald J.Z."/>
            <person name="Crous P.W."/>
            <person name="Seidl M.F."/>
        </authorList>
    </citation>
    <scope>NUCLEOTIDE SEQUENCE [LARGE SCALE GENOMIC DNA]</scope>
    <source>
        <strain evidence="2 3">CBS 123374</strain>
    </source>
</reference>
<dbReference type="Pfam" id="PF24864">
    <property type="entry name" value="DUF7730"/>
    <property type="match status" value="1"/>
</dbReference>
<sequence>MNQEFYRLPGPKSYCTLLKTCPLDHVSFPSPFKRNLPNLRPNNLSKLLPNFHTTMSGPVNDSTEELWRYLSSEYDPSVFEAPKSGVRVSLKKLKNGIKSRYAGLKGALLPKTTGRSPLLDLPPELREMIWNNVTSEGGFILHVHSTEKEDDYNRRQRIVASTPRETRDRVEFKKLPQLLTCLRRNPQSCKKALLLVCRQMKREVTEAYFRNKTIEVRKAVDWAGRYNPSTFRSIKGPRTIDIMRKVRNLSAFIRVNPLEPWHLSIQANAWFFRLVRLCPQIRTVQMTVHWRFWESTLGIGPTIDPHKEPVCGLIPSRVQLLCSKAQELMPIAPEWVDGPRRIPAGPLDREEDCPMDGDCPCTWTVIFHFPPGKAPRVGPTADFHNPAVDDWSNQILFRSPRRRKQDAYRNRLERLIGADITRPATLLPLDLHLPEVEEEVIDWSEYYWQFHMSRPMAMYYAFRTRMKMAYEAFLWRLEILGIIDW</sequence>
<evidence type="ECO:0000313" key="3">
    <source>
        <dbReference type="Proteomes" id="UP001492380"/>
    </source>
</evidence>
<name>A0ABR1Z1X8_9PEZI</name>
<evidence type="ECO:0000313" key="2">
    <source>
        <dbReference type="EMBL" id="KAK8244603.1"/>
    </source>
</evidence>
<comment type="caution">
    <text evidence="2">The sequence shown here is derived from an EMBL/GenBank/DDBJ whole genome shotgun (WGS) entry which is preliminary data.</text>
</comment>
<dbReference type="InterPro" id="IPR056632">
    <property type="entry name" value="DUF7730"/>
</dbReference>
<feature type="domain" description="DUF7730" evidence="1">
    <location>
        <begin position="114"/>
        <end position="217"/>
    </location>
</feature>
<accession>A0ABR1Z1X8</accession>